<comment type="caution">
    <text evidence="1">The sequence shown here is derived from an EMBL/GenBank/DDBJ whole genome shotgun (WGS) entry which is preliminary data.</text>
</comment>
<evidence type="ECO:0000313" key="2">
    <source>
        <dbReference type="Proteomes" id="UP001139516"/>
    </source>
</evidence>
<name>A0A9X1Y863_9PROT</name>
<reference evidence="1" key="1">
    <citation type="submission" date="2022-04" db="EMBL/GenBank/DDBJ databases">
        <title>Roseomonas acroporae sp. nov., isolated from coral Acropora digitifera.</title>
        <authorList>
            <person name="Sun H."/>
        </authorList>
    </citation>
    <scope>NUCLEOTIDE SEQUENCE</scope>
    <source>
        <strain evidence="1">NAR14</strain>
    </source>
</reference>
<dbReference type="RefSeq" id="WP_248667096.1">
    <property type="nucleotide sequence ID" value="NZ_JALPRX010000046.1"/>
</dbReference>
<proteinExistence type="predicted"/>
<dbReference type="Proteomes" id="UP001139516">
    <property type="component" value="Unassembled WGS sequence"/>
</dbReference>
<dbReference type="InterPro" id="IPR018912">
    <property type="entry name" value="DUF2478"/>
</dbReference>
<keyword evidence="2" id="KW-1185">Reference proteome</keyword>
<evidence type="ECO:0000313" key="1">
    <source>
        <dbReference type="EMBL" id="MCK8784973.1"/>
    </source>
</evidence>
<organism evidence="1 2">
    <name type="scientific">Roseomonas acroporae</name>
    <dbReference type="NCBI Taxonomy" id="2937791"/>
    <lineage>
        <taxon>Bacteria</taxon>
        <taxon>Pseudomonadati</taxon>
        <taxon>Pseudomonadota</taxon>
        <taxon>Alphaproteobacteria</taxon>
        <taxon>Acetobacterales</taxon>
        <taxon>Roseomonadaceae</taxon>
        <taxon>Roseomonas</taxon>
    </lineage>
</organism>
<sequence>MDRQGGGARVATIAFDRALEVDAVLASTVAALRRKGFAVGGLMQHFGERLPGGKRSMWLEDIGSGERIRIDQPRGAGAISCTLDLDALARAACHLRDAIRSGADLLVVNRFGISEAEGGGMRAEIAEALCSGMPLLIAVRMDLLPAWGEFLGGTPWCLPAQSHAACAWALEAIEAATAVAI</sequence>
<dbReference type="AlphaFoldDB" id="A0A9X1Y863"/>
<accession>A0A9X1Y863</accession>
<protein>
    <submittedName>
        <fullName evidence="1">DUF2478 domain-containing protein</fullName>
    </submittedName>
</protein>
<dbReference type="EMBL" id="JALPRX010000046">
    <property type="protein sequence ID" value="MCK8784973.1"/>
    <property type="molecule type" value="Genomic_DNA"/>
</dbReference>
<dbReference type="Pfam" id="PF10649">
    <property type="entry name" value="DUF2478"/>
    <property type="match status" value="1"/>
</dbReference>
<gene>
    <name evidence="1" type="ORF">M0638_11325</name>
</gene>